<feature type="transmembrane region" description="Helical" evidence="2">
    <location>
        <begin position="59"/>
        <end position="79"/>
    </location>
</feature>
<feature type="region of interest" description="Disordered" evidence="1">
    <location>
        <begin position="325"/>
        <end position="360"/>
    </location>
</feature>
<feature type="domain" description="Endonuclease/exonuclease/phosphatase" evidence="3">
    <location>
        <begin position="106"/>
        <end position="310"/>
    </location>
</feature>
<feature type="transmembrane region" description="Helical" evidence="2">
    <location>
        <begin position="34"/>
        <end position="52"/>
    </location>
</feature>
<dbReference type="GO" id="GO:0004519">
    <property type="term" value="F:endonuclease activity"/>
    <property type="evidence" value="ECO:0007669"/>
    <property type="project" value="UniProtKB-KW"/>
</dbReference>
<keyword evidence="4" id="KW-0378">Hydrolase</keyword>
<dbReference type="InterPro" id="IPR005135">
    <property type="entry name" value="Endo/exonuclease/phosphatase"/>
</dbReference>
<evidence type="ECO:0000313" key="5">
    <source>
        <dbReference type="Proteomes" id="UP000218968"/>
    </source>
</evidence>
<dbReference type="EMBL" id="CP023406">
    <property type="protein sequence ID" value="ATD68624.1"/>
    <property type="molecule type" value="Genomic_DNA"/>
</dbReference>
<keyword evidence="2" id="KW-1133">Transmembrane helix</keyword>
<reference evidence="5" key="1">
    <citation type="submission" date="2017-09" db="EMBL/GenBank/DDBJ databases">
        <title>Luteimonas liuhanmingii sp.nov., isolated from the intestinal contents of Tibetan Plateau Pika in Yushu, Qinghai Province, China.</title>
        <authorList>
            <person name="Gui Z."/>
        </authorList>
    </citation>
    <scope>NUCLEOTIDE SEQUENCE [LARGE SCALE GENOMIC DNA]</scope>
    <source>
        <strain evidence="5">100111</strain>
    </source>
</reference>
<feature type="compositionally biased region" description="Polar residues" evidence="1">
    <location>
        <begin position="348"/>
        <end position="360"/>
    </location>
</feature>
<dbReference type="InterPro" id="IPR036691">
    <property type="entry name" value="Endo/exonu/phosph_ase_sf"/>
</dbReference>
<proteinExistence type="predicted"/>
<feature type="compositionally biased region" description="Acidic residues" evidence="1">
    <location>
        <begin position="325"/>
        <end position="336"/>
    </location>
</feature>
<keyword evidence="4" id="KW-0255">Endonuclease</keyword>
<evidence type="ECO:0000256" key="1">
    <source>
        <dbReference type="SAM" id="MobiDB-lite"/>
    </source>
</evidence>
<evidence type="ECO:0000256" key="2">
    <source>
        <dbReference type="SAM" id="Phobius"/>
    </source>
</evidence>
<dbReference type="SUPFAM" id="SSF56219">
    <property type="entry name" value="DNase I-like"/>
    <property type="match status" value="1"/>
</dbReference>
<keyword evidence="4" id="KW-0540">Nuclease</keyword>
<dbReference type="Proteomes" id="UP000218968">
    <property type="component" value="Chromosome"/>
</dbReference>
<organism evidence="4 5">
    <name type="scientific">Luteimonas chenhongjianii</name>
    <dbReference type="NCBI Taxonomy" id="2006110"/>
    <lineage>
        <taxon>Bacteria</taxon>
        <taxon>Pseudomonadati</taxon>
        <taxon>Pseudomonadota</taxon>
        <taxon>Gammaproteobacteria</taxon>
        <taxon>Lysobacterales</taxon>
        <taxon>Lysobacteraceae</taxon>
        <taxon>Luteimonas</taxon>
    </lineage>
</organism>
<dbReference type="AlphaFoldDB" id="A0A290XHJ1"/>
<keyword evidence="5" id="KW-1185">Reference proteome</keyword>
<keyword evidence="2" id="KW-0472">Membrane</keyword>
<accession>A0A290XHJ1</accession>
<evidence type="ECO:0000259" key="3">
    <source>
        <dbReference type="Pfam" id="PF03372"/>
    </source>
</evidence>
<feature type="compositionally biased region" description="Low complexity" evidence="1">
    <location>
        <begin position="337"/>
        <end position="347"/>
    </location>
</feature>
<dbReference type="OrthoDB" id="9796594at2"/>
<name>A0A290XHJ1_9GAMM</name>
<protein>
    <submittedName>
        <fullName evidence="4">Endonuclease</fullName>
    </submittedName>
</protein>
<evidence type="ECO:0000313" key="4">
    <source>
        <dbReference type="EMBL" id="ATD68624.1"/>
    </source>
</evidence>
<dbReference type="KEGG" id="lum:CNR27_01390"/>
<gene>
    <name evidence="4" type="ORF">CNR27_01390</name>
</gene>
<dbReference type="Pfam" id="PF03372">
    <property type="entry name" value="Exo_endo_phos"/>
    <property type="match status" value="1"/>
</dbReference>
<keyword evidence="2" id="KW-0812">Transmembrane</keyword>
<sequence length="360" mass="40225">MTLVFSAATALLAVATLMPTIRSGAWWIRCFDFPRLQLLLLSVLVLVLQLALRPVEDAWTVGIIVVNVACMLWQAWWIFPYTRLARVEVEDAPDSAQPRLRLLASNVLTTNRNAELLLAQVRKHRPDVLIAVETDSWWEERLDTLRDVLPHAMRCPLDNLYGMHLYTRLPMHDAEIRYLVEDDIPSIHVTLELDGGRRVALHALHPRPPSPTESDGSQERDAELVIVGRAVKESTLPVIVAGDLNDVAWSRTTRLFRKLSGLLDPRIGRGMYNTFHARLPGLRWPLDHLFHSTHFTLVGMQRLPDVGSDHFPILVELALSPGENDAEAGLDADADDQAQAQAAVEDATFSTSGSATLRAD</sequence>
<dbReference type="Gene3D" id="3.60.10.10">
    <property type="entry name" value="Endonuclease/exonuclease/phosphatase"/>
    <property type="match status" value="1"/>
</dbReference>